<feature type="domain" description="Enoyl-CoA hydratase/isomerase" evidence="4">
    <location>
        <begin position="18"/>
        <end position="338"/>
    </location>
</feature>
<dbReference type="Gene3D" id="3.90.226.10">
    <property type="entry name" value="2-enoyl-CoA Hydratase, Chain A, domain 1"/>
    <property type="match status" value="1"/>
</dbReference>
<dbReference type="GO" id="GO:0005829">
    <property type="term" value="C:cytosol"/>
    <property type="evidence" value="ECO:0007669"/>
    <property type="project" value="TreeGrafter"/>
</dbReference>
<protein>
    <recommendedName>
        <fullName evidence="2">3-hydroxyisobutyryl-CoA hydrolase</fullName>
        <ecNumber evidence="2">3.1.2.4</ecNumber>
    </recommendedName>
</protein>
<dbReference type="InterPro" id="IPR032259">
    <property type="entry name" value="HIBYL-CoA-H"/>
</dbReference>
<keyword evidence="3" id="KW-0378">Hydrolase</keyword>
<reference evidence="5 6" key="1">
    <citation type="submission" date="2018-11" db="EMBL/GenBank/DDBJ databases">
        <title>Sequencing the genomes of 1000 actinobacteria strains.</title>
        <authorList>
            <person name="Klenk H.-P."/>
        </authorList>
    </citation>
    <scope>NUCLEOTIDE SEQUENCE [LARGE SCALE GENOMIC DNA]</scope>
    <source>
        <strain evidence="5 6">DSM 14418</strain>
    </source>
</reference>
<evidence type="ECO:0000313" key="6">
    <source>
        <dbReference type="Proteomes" id="UP000280726"/>
    </source>
</evidence>
<accession>A0A3N4Z280</accession>
<evidence type="ECO:0000256" key="2">
    <source>
        <dbReference type="ARBA" id="ARBA00011915"/>
    </source>
</evidence>
<gene>
    <name evidence="5" type="ORF">EDD32_1839</name>
</gene>
<sequence>MTTAQRGTSVLARVEGRVGHLTLNRPSAINALDAPMLTAVGAALAAWEHDPAVSAVLLDGAGDRGLCAGADVRALRSAVLDGEAARALDFLRQEYQLNARIAEYPKPVLAIMDGITMGGGVGLSAHASLRVVTERSRVAMPETRIGFVPDVGGSHLLARAPGLTGVHLGVTAAVAGPGDAIYTGLADHFVPAESLPALTAAVLEDGDPAGAVRALAVAPPAGELVGHRAWIEECYDAPTVLAVVRRLAAHPHPAARQTAEVIRSLSPTAVEVALATLTRARGGTLREALQQELRSGTGLAARADFTEGIRAQLVDKDRRPRWDPPTLEQVDPAVVAAVLDTDVPPLFPAPEQPRTA</sequence>
<dbReference type="AlphaFoldDB" id="A0A3N4Z280"/>
<dbReference type="GO" id="GO:0006574">
    <property type="term" value="P:L-valine catabolic process"/>
    <property type="evidence" value="ECO:0007669"/>
    <property type="project" value="TreeGrafter"/>
</dbReference>
<dbReference type="EMBL" id="RKRA01000001">
    <property type="protein sequence ID" value="RPF27359.1"/>
    <property type="molecule type" value="Genomic_DNA"/>
</dbReference>
<keyword evidence="6" id="KW-1185">Reference proteome</keyword>
<dbReference type="SUPFAM" id="SSF52096">
    <property type="entry name" value="ClpP/crotonase"/>
    <property type="match status" value="1"/>
</dbReference>
<organism evidence="5 6">
    <name type="scientific">Georgenia muralis</name>
    <dbReference type="NCBI Taxonomy" id="154117"/>
    <lineage>
        <taxon>Bacteria</taxon>
        <taxon>Bacillati</taxon>
        <taxon>Actinomycetota</taxon>
        <taxon>Actinomycetes</taxon>
        <taxon>Micrococcales</taxon>
        <taxon>Bogoriellaceae</taxon>
        <taxon>Georgenia</taxon>
    </lineage>
</organism>
<dbReference type="EC" id="3.1.2.4" evidence="2"/>
<evidence type="ECO:0000259" key="4">
    <source>
        <dbReference type="Pfam" id="PF16113"/>
    </source>
</evidence>
<evidence type="ECO:0000256" key="3">
    <source>
        <dbReference type="ARBA" id="ARBA00022801"/>
    </source>
</evidence>
<dbReference type="OrthoDB" id="9790967at2"/>
<dbReference type="Proteomes" id="UP000280726">
    <property type="component" value="Unassembled WGS sequence"/>
</dbReference>
<dbReference type="RefSeq" id="WP_123916861.1">
    <property type="nucleotide sequence ID" value="NZ_RKRA01000001.1"/>
</dbReference>
<proteinExistence type="predicted"/>
<evidence type="ECO:0000256" key="1">
    <source>
        <dbReference type="ARBA" id="ARBA00001709"/>
    </source>
</evidence>
<dbReference type="PANTHER" id="PTHR43176">
    <property type="entry name" value="3-HYDROXYISOBUTYRYL-COA HYDROLASE-RELATED"/>
    <property type="match status" value="1"/>
</dbReference>
<dbReference type="InterPro" id="IPR029045">
    <property type="entry name" value="ClpP/crotonase-like_dom_sf"/>
</dbReference>
<dbReference type="GO" id="GO:0003860">
    <property type="term" value="F:3-hydroxyisobutyryl-CoA hydrolase activity"/>
    <property type="evidence" value="ECO:0007669"/>
    <property type="project" value="UniProtKB-EC"/>
</dbReference>
<dbReference type="PANTHER" id="PTHR43176:SF3">
    <property type="entry name" value="3-HYDROXYISOBUTYRYL-COA HYDROLASE, MITOCHONDRIAL"/>
    <property type="match status" value="1"/>
</dbReference>
<dbReference type="NCBIfam" id="NF004127">
    <property type="entry name" value="PRK05617.1"/>
    <property type="match status" value="1"/>
</dbReference>
<evidence type="ECO:0000313" key="5">
    <source>
        <dbReference type="EMBL" id="RPF27359.1"/>
    </source>
</evidence>
<name>A0A3N4Z280_9MICO</name>
<comment type="caution">
    <text evidence="5">The sequence shown here is derived from an EMBL/GenBank/DDBJ whole genome shotgun (WGS) entry which is preliminary data.</text>
</comment>
<dbReference type="CDD" id="cd06558">
    <property type="entry name" value="crotonase-like"/>
    <property type="match status" value="1"/>
</dbReference>
<comment type="catalytic activity">
    <reaction evidence="1">
        <text>3-hydroxy-2-methylpropanoyl-CoA + H2O = 3-hydroxy-2-methylpropanoate + CoA + H(+)</text>
        <dbReference type="Rhea" id="RHEA:20888"/>
        <dbReference type="ChEBI" id="CHEBI:11805"/>
        <dbReference type="ChEBI" id="CHEBI:15377"/>
        <dbReference type="ChEBI" id="CHEBI:15378"/>
        <dbReference type="ChEBI" id="CHEBI:57287"/>
        <dbReference type="ChEBI" id="CHEBI:57340"/>
        <dbReference type="EC" id="3.1.2.4"/>
    </reaction>
</comment>
<dbReference type="Pfam" id="PF16113">
    <property type="entry name" value="ECH_2"/>
    <property type="match status" value="1"/>
</dbReference>
<dbReference type="InterPro" id="IPR045004">
    <property type="entry name" value="ECH_dom"/>
</dbReference>